<proteinExistence type="predicted"/>
<accession>A0AA87ZIG6</accession>
<comment type="caution">
    <text evidence="1">The sequence shown here is derived from an EMBL/GenBank/DDBJ whole genome shotgun (WGS) entry which is preliminary data.</text>
</comment>
<evidence type="ECO:0000313" key="2">
    <source>
        <dbReference type="Proteomes" id="UP001187192"/>
    </source>
</evidence>
<dbReference type="AlphaFoldDB" id="A0AA87ZIG6"/>
<gene>
    <name evidence="1" type="ORF">TIFTF001_003771</name>
</gene>
<dbReference type="Gramene" id="FCD_00006701-RA">
    <property type="protein sequence ID" value="FCD_00006701-RA:cds"/>
    <property type="gene ID" value="FCD_00006701"/>
</dbReference>
<reference evidence="1" key="1">
    <citation type="submission" date="2023-07" db="EMBL/GenBank/DDBJ databases">
        <title>draft genome sequence of fig (Ficus carica).</title>
        <authorList>
            <person name="Takahashi T."/>
            <person name="Nishimura K."/>
        </authorList>
    </citation>
    <scope>NUCLEOTIDE SEQUENCE</scope>
</reference>
<dbReference type="EMBL" id="BTGU01000003">
    <property type="protein sequence ID" value="GMN32640.1"/>
    <property type="molecule type" value="Genomic_DNA"/>
</dbReference>
<sequence>MCVYEKGWGGGEGGRCHAKQDVDTHGDDLGLEEVTDPCNVCPTPVSYVILVRLSLSLSLRGKSGFETAKGSDQEAYILELYRIADLR</sequence>
<evidence type="ECO:0000313" key="1">
    <source>
        <dbReference type="EMBL" id="GMN32640.1"/>
    </source>
</evidence>
<dbReference type="Proteomes" id="UP001187192">
    <property type="component" value="Unassembled WGS sequence"/>
</dbReference>
<organism evidence="1 2">
    <name type="scientific">Ficus carica</name>
    <name type="common">Common fig</name>
    <dbReference type="NCBI Taxonomy" id="3494"/>
    <lineage>
        <taxon>Eukaryota</taxon>
        <taxon>Viridiplantae</taxon>
        <taxon>Streptophyta</taxon>
        <taxon>Embryophyta</taxon>
        <taxon>Tracheophyta</taxon>
        <taxon>Spermatophyta</taxon>
        <taxon>Magnoliopsida</taxon>
        <taxon>eudicotyledons</taxon>
        <taxon>Gunneridae</taxon>
        <taxon>Pentapetalae</taxon>
        <taxon>rosids</taxon>
        <taxon>fabids</taxon>
        <taxon>Rosales</taxon>
        <taxon>Moraceae</taxon>
        <taxon>Ficeae</taxon>
        <taxon>Ficus</taxon>
    </lineage>
</organism>
<keyword evidence="2" id="KW-1185">Reference proteome</keyword>
<protein>
    <submittedName>
        <fullName evidence="1">Uncharacterized protein</fullName>
    </submittedName>
</protein>
<name>A0AA87ZIG6_FICCA</name>